<name>A0A0E9UQL7_ANGAN</name>
<accession>A0A0E9UQL7</accession>
<organism evidence="1">
    <name type="scientific">Anguilla anguilla</name>
    <name type="common">European freshwater eel</name>
    <name type="synonym">Muraena anguilla</name>
    <dbReference type="NCBI Taxonomy" id="7936"/>
    <lineage>
        <taxon>Eukaryota</taxon>
        <taxon>Metazoa</taxon>
        <taxon>Chordata</taxon>
        <taxon>Craniata</taxon>
        <taxon>Vertebrata</taxon>
        <taxon>Euteleostomi</taxon>
        <taxon>Actinopterygii</taxon>
        <taxon>Neopterygii</taxon>
        <taxon>Teleostei</taxon>
        <taxon>Anguilliformes</taxon>
        <taxon>Anguillidae</taxon>
        <taxon>Anguilla</taxon>
    </lineage>
</organism>
<sequence length="41" mass="4751">MCEESDHIVKSEKRNWRHISPSSAAKGQSDKILVVDELWQL</sequence>
<proteinExistence type="predicted"/>
<protein>
    <submittedName>
        <fullName evidence="1">Uncharacterized protein</fullName>
    </submittedName>
</protein>
<evidence type="ECO:0000313" key="1">
    <source>
        <dbReference type="EMBL" id="JAH68164.1"/>
    </source>
</evidence>
<reference evidence="1" key="2">
    <citation type="journal article" date="2015" name="Fish Shellfish Immunol.">
        <title>Early steps in the European eel (Anguilla anguilla)-Vibrio vulnificus interaction in the gills: Role of the RtxA13 toxin.</title>
        <authorList>
            <person name="Callol A."/>
            <person name="Pajuelo D."/>
            <person name="Ebbesson L."/>
            <person name="Teles M."/>
            <person name="MacKenzie S."/>
            <person name="Amaro C."/>
        </authorList>
    </citation>
    <scope>NUCLEOTIDE SEQUENCE</scope>
</reference>
<reference evidence="1" key="1">
    <citation type="submission" date="2014-11" db="EMBL/GenBank/DDBJ databases">
        <authorList>
            <person name="Amaro Gonzalez C."/>
        </authorList>
    </citation>
    <scope>NUCLEOTIDE SEQUENCE</scope>
</reference>
<dbReference type="EMBL" id="GBXM01040413">
    <property type="protein sequence ID" value="JAH68164.1"/>
    <property type="molecule type" value="Transcribed_RNA"/>
</dbReference>
<dbReference type="AlphaFoldDB" id="A0A0E9UQL7"/>